<evidence type="ECO:0000313" key="8">
    <source>
        <dbReference type="EMBL" id="MVT09409.1"/>
    </source>
</evidence>
<name>A0A7K1U4Z8_9BACT</name>
<dbReference type="Pfam" id="PF14322">
    <property type="entry name" value="SusD-like_3"/>
    <property type="match status" value="1"/>
</dbReference>
<reference evidence="8 9" key="1">
    <citation type="submission" date="2019-12" db="EMBL/GenBank/DDBJ databases">
        <title>Chitinophaga sp. strain ysch24 (GDMCC 1.1355), whole genome shotgun sequence.</title>
        <authorList>
            <person name="Zhang X."/>
        </authorList>
    </citation>
    <scope>NUCLEOTIDE SEQUENCE [LARGE SCALE GENOMIC DNA]</scope>
    <source>
        <strain evidence="9">ysch24</strain>
    </source>
</reference>
<comment type="caution">
    <text evidence="8">The sequence shown here is derived from an EMBL/GenBank/DDBJ whole genome shotgun (WGS) entry which is preliminary data.</text>
</comment>
<sequence length="467" mass="51802">MSKTYHNIKGWLLSSLILTTVTLVNSGCDKLLDAAPPNDAIPVSEIFTNDNTALSAVSGIYANMILGADPFYLTNGGITVTGGLCSDEFYDFSQTFNDYAINQIAYSNYGPVYYHWANTYSSIYAINSAIIGLEGSSLVSAALKQQLLGEAYFLRAYCYFYLTNIYGKVPLILNNDYAANAEKGRDSVSAVYSQVISDLQKAESLLTATYPSAEQVRANKYVASALLARVYLYNKQWALAETKASEVLQGPYTLVPDVTKVFLKANTEAIWQLKSVATSFLNAWDARWFIPGSTPAYVINSGLLNAFETNDKRKTAWIGNITYQGQVYSYPYKYKINTNGGTAAEYNTVLRLSEQYLIRAEARAQQNELNGAIQDVDSIRNRAGLELIANTNAGITQNALLDAIAHERRVELFAEYGHRWFDLIRTGKADEVLGALKPTWKPTAKLWPVPQRERAVNTNLSQNDGYE</sequence>
<dbReference type="Pfam" id="PF07980">
    <property type="entry name" value="SusD_RagB"/>
    <property type="match status" value="1"/>
</dbReference>
<feature type="domain" description="RagB/SusD" evidence="6">
    <location>
        <begin position="333"/>
        <end position="466"/>
    </location>
</feature>
<keyword evidence="5" id="KW-0998">Cell outer membrane</keyword>
<evidence type="ECO:0000256" key="5">
    <source>
        <dbReference type="ARBA" id="ARBA00023237"/>
    </source>
</evidence>
<keyword evidence="9" id="KW-1185">Reference proteome</keyword>
<keyword evidence="4" id="KW-0472">Membrane</keyword>
<comment type="similarity">
    <text evidence="2">Belongs to the SusD family.</text>
</comment>
<evidence type="ECO:0000256" key="4">
    <source>
        <dbReference type="ARBA" id="ARBA00023136"/>
    </source>
</evidence>
<proteinExistence type="inferred from homology"/>
<accession>A0A7K1U4Z8</accession>
<dbReference type="GO" id="GO:0009279">
    <property type="term" value="C:cell outer membrane"/>
    <property type="evidence" value="ECO:0007669"/>
    <property type="project" value="UniProtKB-SubCell"/>
</dbReference>
<dbReference type="EMBL" id="WRXN01000005">
    <property type="protein sequence ID" value="MVT09409.1"/>
    <property type="molecule type" value="Genomic_DNA"/>
</dbReference>
<feature type="domain" description="SusD-like N-terminal" evidence="7">
    <location>
        <begin position="80"/>
        <end position="232"/>
    </location>
</feature>
<dbReference type="AlphaFoldDB" id="A0A7K1U4Z8"/>
<keyword evidence="3" id="KW-0732">Signal</keyword>
<evidence type="ECO:0000256" key="2">
    <source>
        <dbReference type="ARBA" id="ARBA00006275"/>
    </source>
</evidence>
<comment type="subcellular location">
    <subcellularLocation>
        <location evidence="1">Cell outer membrane</location>
    </subcellularLocation>
</comment>
<evidence type="ECO:0000313" key="9">
    <source>
        <dbReference type="Proteomes" id="UP000461730"/>
    </source>
</evidence>
<evidence type="ECO:0000256" key="3">
    <source>
        <dbReference type="ARBA" id="ARBA00022729"/>
    </source>
</evidence>
<organism evidence="8 9">
    <name type="scientific">Chitinophaga tropicalis</name>
    <dbReference type="NCBI Taxonomy" id="2683588"/>
    <lineage>
        <taxon>Bacteria</taxon>
        <taxon>Pseudomonadati</taxon>
        <taxon>Bacteroidota</taxon>
        <taxon>Chitinophagia</taxon>
        <taxon>Chitinophagales</taxon>
        <taxon>Chitinophagaceae</taxon>
        <taxon>Chitinophaga</taxon>
    </lineage>
</organism>
<evidence type="ECO:0000259" key="7">
    <source>
        <dbReference type="Pfam" id="PF14322"/>
    </source>
</evidence>
<dbReference type="InterPro" id="IPR011990">
    <property type="entry name" value="TPR-like_helical_dom_sf"/>
</dbReference>
<dbReference type="InterPro" id="IPR033985">
    <property type="entry name" value="SusD-like_N"/>
</dbReference>
<gene>
    <name evidence="8" type="ORF">GO493_14150</name>
</gene>
<evidence type="ECO:0000259" key="6">
    <source>
        <dbReference type="Pfam" id="PF07980"/>
    </source>
</evidence>
<dbReference type="SUPFAM" id="SSF48452">
    <property type="entry name" value="TPR-like"/>
    <property type="match status" value="1"/>
</dbReference>
<dbReference type="RefSeq" id="WP_157306856.1">
    <property type="nucleotide sequence ID" value="NZ_WRXN01000005.1"/>
</dbReference>
<evidence type="ECO:0000256" key="1">
    <source>
        <dbReference type="ARBA" id="ARBA00004442"/>
    </source>
</evidence>
<dbReference type="InterPro" id="IPR012944">
    <property type="entry name" value="SusD_RagB_dom"/>
</dbReference>
<dbReference type="Gene3D" id="1.25.40.390">
    <property type="match status" value="1"/>
</dbReference>
<dbReference type="CDD" id="cd08977">
    <property type="entry name" value="SusD"/>
    <property type="match status" value="1"/>
</dbReference>
<dbReference type="Proteomes" id="UP000461730">
    <property type="component" value="Unassembled WGS sequence"/>
</dbReference>
<protein>
    <submittedName>
        <fullName evidence="8">RagB/SusD family nutrient uptake outer membrane protein</fullName>
    </submittedName>
</protein>